<dbReference type="OrthoDB" id="312859at2759"/>
<reference evidence="4" key="1">
    <citation type="submission" date="2021-01" db="EMBL/GenBank/DDBJ databases">
        <authorList>
            <consortium name="Genoscope - CEA"/>
            <person name="William W."/>
        </authorList>
    </citation>
    <scope>NUCLEOTIDE SEQUENCE</scope>
</reference>
<comment type="caution">
    <text evidence="4">The sequence shown here is derived from an EMBL/GenBank/DDBJ whole genome shotgun (WGS) entry which is preliminary data.</text>
</comment>
<organism evidence="4 5">
    <name type="scientific">Paramecium sonneborni</name>
    <dbReference type="NCBI Taxonomy" id="65129"/>
    <lineage>
        <taxon>Eukaryota</taxon>
        <taxon>Sar</taxon>
        <taxon>Alveolata</taxon>
        <taxon>Ciliophora</taxon>
        <taxon>Intramacronucleata</taxon>
        <taxon>Oligohymenophorea</taxon>
        <taxon>Peniculida</taxon>
        <taxon>Parameciidae</taxon>
        <taxon>Paramecium</taxon>
    </lineage>
</organism>
<keyword evidence="2" id="KW-0812">Transmembrane</keyword>
<keyword evidence="2" id="KW-1133">Transmembrane helix</keyword>
<feature type="domain" description="Potassium channel" evidence="3">
    <location>
        <begin position="10"/>
        <end position="73"/>
    </location>
</feature>
<protein>
    <recommendedName>
        <fullName evidence="3">Potassium channel domain-containing protein</fullName>
    </recommendedName>
</protein>
<dbReference type="PANTHER" id="PTHR45689">
    <property type="entry name" value="I[[H]] CHANNEL, ISOFORM E"/>
    <property type="match status" value="1"/>
</dbReference>
<evidence type="ECO:0000256" key="1">
    <source>
        <dbReference type="SAM" id="Coils"/>
    </source>
</evidence>
<dbReference type="GO" id="GO:0003254">
    <property type="term" value="P:regulation of membrane depolarization"/>
    <property type="evidence" value="ECO:0007669"/>
    <property type="project" value="TreeGrafter"/>
</dbReference>
<feature type="transmembrane region" description="Helical" evidence="2">
    <location>
        <begin position="49"/>
        <end position="72"/>
    </location>
</feature>
<gene>
    <name evidence="4" type="ORF">PSON_ATCC_30995.1.T0270125</name>
</gene>
<dbReference type="Proteomes" id="UP000692954">
    <property type="component" value="Unassembled WGS sequence"/>
</dbReference>
<keyword evidence="2" id="KW-0472">Membrane</keyword>
<evidence type="ECO:0000313" key="5">
    <source>
        <dbReference type="Proteomes" id="UP000692954"/>
    </source>
</evidence>
<dbReference type="PANTHER" id="PTHR45689:SF5">
    <property type="entry name" value="I[[H]] CHANNEL, ISOFORM E"/>
    <property type="match status" value="1"/>
</dbReference>
<evidence type="ECO:0000259" key="3">
    <source>
        <dbReference type="Pfam" id="PF07885"/>
    </source>
</evidence>
<evidence type="ECO:0000256" key="2">
    <source>
        <dbReference type="SAM" id="Phobius"/>
    </source>
</evidence>
<evidence type="ECO:0000313" key="4">
    <source>
        <dbReference type="EMBL" id="CAD8070698.1"/>
    </source>
</evidence>
<feature type="coiled-coil region" evidence="1">
    <location>
        <begin position="115"/>
        <end position="142"/>
    </location>
</feature>
<dbReference type="GO" id="GO:0035725">
    <property type="term" value="P:sodium ion transmembrane transport"/>
    <property type="evidence" value="ECO:0007669"/>
    <property type="project" value="TreeGrafter"/>
</dbReference>
<name>A0A8S1LQS5_9CILI</name>
<dbReference type="EMBL" id="CAJJDN010000027">
    <property type="protein sequence ID" value="CAD8070698.1"/>
    <property type="molecule type" value="Genomic_DNA"/>
</dbReference>
<accession>A0A8S1LQS5</accession>
<dbReference type="AlphaFoldDB" id="A0A8S1LQS5"/>
<keyword evidence="1" id="KW-0175">Coiled coil</keyword>
<feature type="transmembrane region" description="Helical" evidence="2">
    <location>
        <begin position="20"/>
        <end position="37"/>
    </location>
</feature>
<proteinExistence type="predicted"/>
<dbReference type="InterPro" id="IPR051413">
    <property type="entry name" value="K/Na_HCN_channel"/>
</dbReference>
<sequence>MQNSWIMLKELDHQTWQVQYLESFYFAIVTMLTIGYGDNVPKSWNEKIIAIFFILSACLWFSYSINAIGTIIKEINLNFVERSKKIRVINRYMHQRNIPYSLQYKIREYLTFRWKEESEIDLQQEEILLNELSEELQQELKKQANNVFFKHCDFLFKNFSLELQNSLSPYIKRKIIQPQNSFSIYSLSEVFQPHLCFVEQGQLQYQNFLKVSLKSVQSQDNFLDVSEFIEESNNVQTFKAIGYVSLLILSKSDFMNIIRSYPKDYQKFCNLKDQFILQVQQQHLPNSQFCIACGNNTHGLKECPNLYITLDRELIIKRHQYSVEQKRQHQKRSKKRGKTSFSTLSDREIIEQFVIYFQMNNKSQCKLNQENNQFMNKKQRIVNLIQMTNPNKLKIIILEDKIQFLNQDFLNKVLNIQ</sequence>
<keyword evidence="5" id="KW-1185">Reference proteome</keyword>
<dbReference type="Pfam" id="PF07885">
    <property type="entry name" value="Ion_trans_2"/>
    <property type="match status" value="1"/>
</dbReference>
<dbReference type="GO" id="GO:0098855">
    <property type="term" value="C:HCN channel complex"/>
    <property type="evidence" value="ECO:0007669"/>
    <property type="project" value="TreeGrafter"/>
</dbReference>
<dbReference type="InterPro" id="IPR013099">
    <property type="entry name" value="K_chnl_dom"/>
</dbReference>
<dbReference type="GO" id="GO:0005249">
    <property type="term" value="F:voltage-gated potassium channel activity"/>
    <property type="evidence" value="ECO:0007669"/>
    <property type="project" value="TreeGrafter"/>
</dbReference>